<name>A0AAE0X4I3_9PEZI</name>
<accession>A0AAE0X4I3</accession>
<feature type="region of interest" description="Disordered" evidence="1">
    <location>
        <begin position="56"/>
        <end position="92"/>
    </location>
</feature>
<keyword evidence="2" id="KW-0472">Membrane</keyword>
<feature type="transmembrane region" description="Helical" evidence="2">
    <location>
        <begin position="329"/>
        <end position="350"/>
    </location>
</feature>
<evidence type="ECO:0000256" key="1">
    <source>
        <dbReference type="SAM" id="MobiDB-lite"/>
    </source>
</evidence>
<dbReference type="Pfam" id="PF20237">
    <property type="entry name" value="DUF6594"/>
    <property type="match status" value="1"/>
</dbReference>
<evidence type="ECO:0000313" key="5">
    <source>
        <dbReference type="Proteomes" id="UP001270362"/>
    </source>
</evidence>
<organism evidence="4 5">
    <name type="scientific">Podospora appendiculata</name>
    <dbReference type="NCBI Taxonomy" id="314037"/>
    <lineage>
        <taxon>Eukaryota</taxon>
        <taxon>Fungi</taxon>
        <taxon>Dikarya</taxon>
        <taxon>Ascomycota</taxon>
        <taxon>Pezizomycotina</taxon>
        <taxon>Sordariomycetes</taxon>
        <taxon>Sordariomycetidae</taxon>
        <taxon>Sordariales</taxon>
        <taxon>Podosporaceae</taxon>
        <taxon>Podospora</taxon>
    </lineage>
</organism>
<keyword evidence="2" id="KW-0812">Transmembrane</keyword>
<protein>
    <recommendedName>
        <fullName evidence="3">DUF6594 domain-containing protein</fullName>
    </recommendedName>
</protein>
<keyword evidence="2" id="KW-1133">Transmembrane helix</keyword>
<proteinExistence type="predicted"/>
<keyword evidence="5" id="KW-1185">Reference proteome</keyword>
<reference evidence="4" key="2">
    <citation type="submission" date="2023-06" db="EMBL/GenBank/DDBJ databases">
        <authorList>
            <consortium name="Lawrence Berkeley National Laboratory"/>
            <person name="Haridas S."/>
            <person name="Hensen N."/>
            <person name="Bonometti L."/>
            <person name="Westerberg I."/>
            <person name="Brannstrom I.O."/>
            <person name="Guillou S."/>
            <person name="Cros-Aarteil S."/>
            <person name="Calhoun S."/>
            <person name="Kuo A."/>
            <person name="Mondo S."/>
            <person name="Pangilinan J."/>
            <person name="Riley R."/>
            <person name="Labutti K."/>
            <person name="Andreopoulos B."/>
            <person name="Lipzen A."/>
            <person name="Chen C."/>
            <person name="Yanf M."/>
            <person name="Daum C."/>
            <person name="Ng V."/>
            <person name="Clum A."/>
            <person name="Steindorff A."/>
            <person name="Ohm R."/>
            <person name="Martin F."/>
            <person name="Silar P."/>
            <person name="Natvig D."/>
            <person name="Lalanne C."/>
            <person name="Gautier V."/>
            <person name="Ament-Velasquez S.L."/>
            <person name="Kruys A."/>
            <person name="Hutchinson M.I."/>
            <person name="Powell A.J."/>
            <person name="Barry K."/>
            <person name="Miller A.N."/>
            <person name="Grigoriev I.V."/>
            <person name="Debuchy R."/>
            <person name="Gladieux P."/>
            <person name="Thoren M.H."/>
            <person name="Johannesson H."/>
        </authorList>
    </citation>
    <scope>NUCLEOTIDE SEQUENCE</scope>
    <source>
        <strain evidence="4">CBS 314.62</strain>
    </source>
</reference>
<dbReference type="InterPro" id="IPR046529">
    <property type="entry name" value="DUF6594"/>
</dbReference>
<dbReference type="EMBL" id="JAULSO010000003">
    <property type="protein sequence ID" value="KAK3684789.1"/>
    <property type="molecule type" value="Genomic_DNA"/>
</dbReference>
<comment type="caution">
    <text evidence="4">The sequence shown here is derived from an EMBL/GenBank/DDBJ whole genome shotgun (WGS) entry which is preliminary data.</text>
</comment>
<dbReference type="Proteomes" id="UP001270362">
    <property type="component" value="Unassembled WGS sequence"/>
</dbReference>
<feature type="transmembrane region" description="Helical" evidence="2">
    <location>
        <begin position="303"/>
        <end position="323"/>
    </location>
</feature>
<feature type="domain" description="DUF6594" evidence="3">
    <location>
        <begin position="97"/>
        <end position="337"/>
    </location>
</feature>
<sequence length="384" mass="42655">MAMPSLPSLAAFAITYCFPSAISHFSVSLSLPITPKETLQAKRYLALQTMDATVSPSSLEKGESASQLVDNPSRIPTSSSESDANSDPASTAEQVGFPGLANLMASDTQYNIHHFFEIEAVEVLLNAQWNIHRTSAKIREIQRHRASKPQAANSRLTKWERKLSKKLRRELSAYYGFLVKFSTVVRLSEPHKEGLEGIKNWSDENFPAWHDRFSDIVTDDLRSLWPRKGEIERFITTLPNKKLGRVLCRPLLNNKHAAGDVQLHEFSLTALVRLSTAAVLFLLAVFFQIPVSLLSYRVLDRGVAIGVALGFCFLFSLFAQWLAPDRPEVLLLLVFAYDAIIGGNIINLGAEPVTVRFTSEAETNGQQDANNNKEITYLGGDYGA</sequence>
<evidence type="ECO:0000259" key="3">
    <source>
        <dbReference type="Pfam" id="PF20237"/>
    </source>
</evidence>
<gene>
    <name evidence="4" type="ORF">B0T22DRAFT_537259</name>
</gene>
<dbReference type="AlphaFoldDB" id="A0AAE0X4I3"/>
<evidence type="ECO:0000313" key="4">
    <source>
        <dbReference type="EMBL" id="KAK3684789.1"/>
    </source>
</evidence>
<feature type="transmembrane region" description="Helical" evidence="2">
    <location>
        <begin position="270"/>
        <end position="291"/>
    </location>
</feature>
<evidence type="ECO:0000256" key="2">
    <source>
        <dbReference type="SAM" id="Phobius"/>
    </source>
</evidence>
<reference evidence="4" key="1">
    <citation type="journal article" date="2023" name="Mol. Phylogenet. Evol.">
        <title>Genome-scale phylogeny and comparative genomics of the fungal order Sordariales.</title>
        <authorList>
            <person name="Hensen N."/>
            <person name="Bonometti L."/>
            <person name="Westerberg I."/>
            <person name="Brannstrom I.O."/>
            <person name="Guillou S."/>
            <person name="Cros-Aarteil S."/>
            <person name="Calhoun S."/>
            <person name="Haridas S."/>
            <person name="Kuo A."/>
            <person name="Mondo S."/>
            <person name="Pangilinan J."/>
            <person name="Riley R."/>
            <person name="LaButti K."/>
            <person name="Andreopoulos B."/>
            <person name="Lipzen A."/>
            <person name="Chen C."/>
            <person name="Yan M."/>
            <person name="Daum C."/>
            <person name="Ng V."/>
            <person name="Clum A."/>
            <person name="Steindorff A."/>
            <person name="Ohm R.A."/>
            <person name="Martin F."/>
            <person name="Silar P."/>
            <person name="Natvig D.O."/>
            <person name="Lalanne C."/>
            <person name="Gautier V."/>
            <person name="Ament-Velasquez S.L."/>
            <person name="Kruys A."/>
            <person name="Hutchinson M.I."/>
            <person name="Powell A.J."/>
            <person name="Barry K."/>
            <person name="Miller A.N."/>
            <person name="Grigoriev I.V."/>
            <person name="Debuchy R."/>
            <person name="Gladieux P."/>
            <person name="Hiltunen Thoren M."/>
            <person name="Johannesson H."/>
        </authorList>
    </citation>
    <scope>NUCLEOTIDE SEQUENCE</scope>
    <source>
        <strain evidence="4">CBS 314.62</strain>
    </source>
</reference>